<dbReference type="RefSeq" id="WP_216707313.1">
    <property type="nucleotide sequence ID" value="NZ_CP076684.1"/>
</dbReference>
<geneLocation type="plasmid" evidence="2 3">
    <name>megaplasmid</name>
</geneLocation>
<dbReference type="InterPro" id="IPR021960">
    <property type="entry name" value="DUF3577"/>
</dbReference>
<sequence length="161" mass="17359">MTQSNESKFFDLHTTGIGYLNRIREVSVRKGPAFLACTVAALHGSADDVEYSYIDCKVAGAEAQKLVRRCKEAVDAGKKVLVSFKIGDIWTDPFIYQNGDKKGQPGAQLKGRLLFIGRISVDGDEVYRAPERNASTDEADQSDGEGAVTSPETASPLSSVA</sequence>
<dbReference type="Proteomes" id="UP000683436">
    <property type="component" value="Plasmid megaplasmid"/>
</dbReference>
<name>A0ABX8J0I0_9GAMM</name>
<dbReference type="NCBIfam" id="NF040584">
    <property type="entry name" value="STY4534_fam"/>
    <property type="match status" value="1"/>
</dbReference>
<organism evidence="2 3">
    <name type="scientific">Stutzerimonas zhaodongensis</name>
    <dbReference type="NCBI Taxonomy" id="1176257"/>
    <lineage>
        <taxon>Bacteria</taxon>
        <taxon>Pseudomonadati</taxon>
        <taxon>Pseudomonadota</taxon>
        <taxon>Gammaproteobacteria</taxon>
        <taxon>Pseudomonadales</taxon>
        <taxon>Pseudomonadaceae</taxon>
        <taxon>Stutzerimonas</taxon>
    </lineage>
</organism>
<evidence type="ECO:0000313" key="3">
    <source>
        <dbReference type="Proteomes" id="UP000683436"/>
    </source>
</evidence>
<feature type="region of interest" description="Disordered" evidence="1">
    <location>
        <begin position="127"/>
        <end position="161"/>
    </location>
</feature>
<feature type="compositionally biased region" description="Polar residues" evidence="1">
    <location>
        <begin position="150"/>
        <end position="161"/>
    </location>
</feature>
<proteinExistence type="predicted"/>
<reference evidence="2 3" key="1">
    <citation type="submission" date="2021-06" db="EMBL/GenBank/DDBJ databases">
        <title>Microbial metabolic specificity influences pelagic lipid remineralization.</title>
        <authorList>
            <person name="Behrendt L."/>
            <person name="Hunter J.E."/>
            <person name="Alcolombri U."/>
            <person name="Smriga S."/>
            <person name="Mincer T."/>
            <person name="Lowenstein D.P."/>
            <person name="Peaudecerf F.J."/>
            <person name="Fernandez V.I."/>
            <person name="Fredricks H."/>
            <person name="Almblad H."/>
            <person name="Harrison J.J."/>
            <person name="Stocker R."/>
            <person name="Van Mooy B.A.S."/>
        </authorList>
    </citation>
    <scope>NUCLEOTIDE SEQUENCE [LARGE SCALE GENOMIC DNA]</scope>
    <source>
        <strain evidence="2 3">A252</strain>
        <plasmid evidence="2 3">megaplasmid</plasmid>
    </source>
</reference>
<accession>A0ABX8J0I0</accession>
<gene>
    <name evidence="2" type="ORF">KQ248_22875</name>
</gene>
<dbReference type="EMBL" id="CP076684">
    <property type="protein sequence ID" value="QWV19477.1"/>
    <property type="molecule type" value="Genomic_DNA"/>
</dbReference>
<keyword evidence="2" id="KW-0614">Plasmid</keyword>
<evidence type="ECO:0000313" key="2">
    <source>
        <dbReference type="EMBL" id="QWV19477.1"/>
    </source>
</evidence>
<dbReference type="Pfam" id="PF12101">
    <property type="entry name" value="DUF3577"/>
    <property type="match status" value="1"/>
</dbReference>
<keyword evidence="3" id="KW-1185">Reference proteome</keyword>
<evidence type="ECO:0000256" key="1">
    <source>
        <dbReference type="SAM" id="MobiDB-lite"/>
    </source>
</evidence>
<protein>
    <submittedName>
        <fullName evidence="2">DUF3577 domain-containing protein</fullName>
    </submittedName>
</protein>